<evidence type="ECO:0000313" key="2">
    <source>
        <dbReference type="EMBL" id="AJP04240.1"/>
    </source>
</evidence>
<proteinExistence type="predicted"/>
<dbReference type="Proteomes" id="UP000032234">
    <property type="component" value="Chromosome"/>
</dbReference>
<sequence>MECGTLRVPVDYAHTRSGSLSLALVRWPADDQDNVMTAHPEHDPVSGEPHFFSSSPFPP</sequence>
<organism evidence="2 3">
    <name type="scientific">Streptomyces cyaneogriseus subsp. noncyanogenus</name>
    <dbReference type="NCBI Taxonomy" id="477245"/>
    <lineage>
        <taxon>Bacteria</taxon>
        <taxon>Bacillati</taxon>
        <taxon>Actinomycetota</taxon>
        <taxon>Actinomycetes</taxon>
        <taxon>Kitasatosporales</taxon>
        <taxon>Streptomycetaceae</taxon>
        <taxon>Streptomyces</taxon>
    </lineage>
</organism>
<evidence type="ECO:0000256" key="1">
    <source>
        <dbReference type="SAM" id="MobiDB-lite"/>
    </source>
</evidence>
<name>A0A0C5G6B5_9ACTN</name>
<dbReference type="EMBL" id="CP010849">
    <property type="protein sequence ID" value="AJP04240.1"/>
    <property type="molecule type" value="Genomic_DNA"/>
</dbReference>
<keyword evidence="3" id="KW-1185">Reference proteome</keyword>
<dbReference type="HOGENOM" id="CLU_2958663_0_0_11"/>
<dbReference type="PATRIC" id="fig|477245.3.peg.5279"/>
<feature type="region of interest" description="Disordered" evidence="1">
    <location>
        <begin position="34"/>
        <end position="59"/>
    </location>
</feature>
<dbReference type="AlphaFoldDB" id="A0A0C5G6B5"/>
<accession>A0A0C5G6B5</accession>
<dbReference type="KEGG" id="scw:TU94_25010"/>
<protein>
    <submittedName>
        <fullName evidence="2">Uncharacterized protein</fullName>
    </submittedName>
</protein>
<evidence type="ECO:0000313" key="3">
    <source>
        <dbReference type="Proteomes" id="UP000032234"/>
    </source>
</evidence>
<reference evidence="2 3" key="1">
    <citation type="submission" date="2015-02" db="EMBL/GenBank/DDBJ databases">
        <title>Genome sequence of thermotolerant Streptomyces cyaneogriseus subsp. Noncyanogenus NMWT1, the producer of nematocidal antibiotics nemadectin.</title>
        <authorList>
            <person name="Wang H."/>
            <person name="Li C."/>
            <person name="Xiang W."/>
            <person name="Wang X."/>
        </authorList>
    </citation>
    <scope>NUCLEOTIDE SEQUENCE [LARGE SCALE GENOMIC DNA]</scope>
    <source>
        <strain evidence="2 3">NMWT 1</strain>
    </source>
</reference>
<gene>
    <name evidence="2" type="ORF">TU94_25010</name>
</gene>